<accession>A0AAE3IGN1</accession>
<protein>
    <submittedName>
        <fullName evidence="7">ABC transporter permease</fullName>
    </submittedName>
</protein>
<feature type="transmembrane region" description="Helical" evidence="6">
    <location>
        <begin position="207"/>
        <end position="227"/>
    </location>
</feature>
<gene>
    <name evidence="7" type="ORF">OCV57_06495</name>
</gene>
<dbReference type="Proteomes" id="UP001208131">
    <property type="component" value="Unassembled WGS sequence"/>
</dbReference>
<dbReference type="Pfam" id="PF02653">
    <property type="entry name" value="BPD_transp_2"/>
    <property type="match status" value="1"/>
</dbReference>
<dbReference type="GO" id="GO:0005886">
    <property type="term" value="C:plasma membrane"/>
    <property type="evidence" value="ECO:0007669"/>
    <property type="project" value="UniProtKB-SubCell"/>
</dbReference>
<evidence type="ECO:0000256" key="2">
    <source>
        <dbReference type="ARBA" id="ARBA00022475"/>
    </source>
</evidence>
<evidence type="ECO:0000256" key="3">
    <source>
        <dbReference type="ARBA" id="ARBA00022692"/>
    </source>
</evidence>
<keyword evidence="3 6" id="KW-0812">Transmembrane</keyword>
<keyword evidence="5 6" id="KW-0472">Membrane</keyword>
<dbReference type="GO" id="GO:0022857">
    <property type="term" value="F:transmembrane transporter activity"/>
    <property type="evidence" value="ECO:0007669"/>
    <property type="project" value="InterPro"/>
</dbReference>
<organism evidence="7 8">
    <name type="scientific">Hominimerdicola aceti</name>
    <dbReference type="NCBI Taxonomy" id="2981726"/>
    <lineage>
        <taxon>Bacteria</taxon>
        <taxon>Bacillati</taxon>
        <taxon>Bacillota</taxon>
        <taxon>Clostridia</taxon>
        <taxon>Eubacteriales</taxon>
        <taxon>Oscillospiraceae</taxon>
        <taxon>Hominimerdicola</taxon>
    </lineage>
</organism>
<sequence>MADIIKKEPLIRIAKRAERSNKQKLIIRLLSVLLAICAGGIFILILGKDPFSYYAKMVKGAFIGKNAASPFMPFKETIKIMIPLLISSLGITLAFKMKFWNIGAEGQIIMGGVFASYFALYHYDMPHYLLFIVMFVAAMIGGGLYGIIPAFFKAKFDTNETLLTLMLNYIALYVIDWLTKGAWQDPESKGYPKIARFDLNAWLDSLGGVQIGWVIGLMLVVLVFIYLKYTKQGYEITVVSDSHATARYAGISPSKIMIRTMFLSGAICGIAGMVQACGTEHTLSTSVAGGVGFTAIIVAWLANLNPFGILVVSFLFAVLEKGSTVVSSEFVLSPYCSDVLQGIILFFVLGCEFFIRYRFVTRGGRKND</sequence>
<evidence type="ECO:0000313" key="8">
    <source>
        <dbReference type="Proteomes" id="UP001208131"/>
    </source>
</evidence>
<evidence type="ECO:0000256" key="4">
    <source>
        <dbReference type="ARBA" id="ARBA00022989"/>
    </source>
</evidence>
<dbReference type="PANTHER" id="PTHR47089:SF1">
    <property type="entry name" value="GUANOSINE ABC TRANSPORTER PERMEASE PROTEIN NUPP"/>
    <property type="match status" value="1"/>
</dbReference>
<name>A0AAE3IGN1_9FIRM</name>
<dbReference type="EMBL" id="JAOQJZ010000005">
    <property type="protein sequence ID" value="MCU6705574.1"/>
    <property type="molecule type" value="Genomic_DNA"/>
</dbReference>
<comment type="subcellular location">
    <subcellularLocation>
        <location evidence="1">Cell membrane</location>
        <topology evidence="1">Multi-pass membrane protein</topology>
    </subcellularLocation>
</comment>
<dbReference type="InterPro" id="IPR001851">
    <property type="entry name" value="ABC_transp_permease"/>
</dbReference>
<dbReference type="PANTHER" id="PTHR47089">
    <property type="entry name" value="ABC TRANSPORTER, PERMEASE PROTEIN"/>
    <property type="match status" value="1"/>
</dbReference>
<feature type="transmembrane region" description="Helical" evidence="6">
    <location>
        <begin position="25"/>
        <end position="47"/>
    </location>
</feature>
<feature type="transmembrane region" description="Helical" evidence="6">
    <location>
        <begin position="102"/>
        <end position="122"/>
    </location>
</feature>
<keyword evidence="8" id="KW-1185">Reference proteome</keyword>
<dbReference type="RefSeq" id="WP_267300876.1">
    <property type="nucleotide sequence ID" value="NZ_JAOQJZ010000005.1"/>
</dbReference>
<evidence type="ECO:0000256" key="5">
    <source>
        <dbReference type="ARBA" id="ARBA00023136"/>
    </source>
</evidence>
<feature type="transmembrane region" description="Helical" evidence="6">
    <location>
        <begin position="128"/>
        <end position="148"/>
    </location>
</feature>
<evidence type="ECO:0000313" key="7">
    <source>
        <dbReference type="EMBL" id="MCU6705574.1"/>
    </source>
</evidence>
<feature type="transmembrane region" description="Helical" evidence="6">
    <location>
        <begin position="339"/>
        <end position="357"/>
    </location>
</feature>
<evidence type="ECO:0000256" key="6">
    <source>
        <dbReference type="SAM" id="Phobius"/>
    </source>
</evidence>
<proteinExistence type="predicted"/>
<keyword evidence="2" id="KW-1003">Cell membrane</keyword>
<reference evidence="7 8" key="1">
    <citation type="journal article" date="2021" name="ISME Commun">
        <title>Automated analysis of genomic sequences facilitates high-throughput and comprehensive description of bacteria.</title>
        <authorList>
            <person name="Hitch T.C.A."/>
        </authorList>
    </citation>
    <scope>NUCLEOTIDE SEQUENCE [LARGE SCALE GENOMIC DNA]</scope>
    <source>
        <strain evidence="7 8">Sanger_31</strain>
    </source>
</reference>
<dbReference type="AlphaFoldDB" id="A0AAE3IGN1"/>
<dbReference type="CDD" id="cd06580">
    <property type="entry name" value="TM_PBP1_transp_TpRbsC_like"/>
    <property type="match status" value="1"/>
</dbReference>
<keyword evidence="4 6" id="KW-1133">Transmembrane helix</keyword>
<comment type="caution">
    <text evidence="7">The sequence shown here is derived from an EMBL/GenBank/DDBJ whole genome shotgun (WGS) entry which is preliminary data.</text>
</comment>
<evidence type="ECO:0000256" key="1">
    <source>
        <dbReference type="ARBA" id="ARBA00004651"/>
    </source>
</evidence>